<keyword evidence="4" id="KW-1185">Reference proteome</keyword>
<sequence>MIVATGSRSVVTSTSQPPARTSPSRRDPSLTQPYDARSQQAFAAAVCRVLRESRRRQKLTQAEVAQRTGGLVSKAALANYETGHRSLRVDVLWVIAHALGEDLGALLTAAERGVAIRPTITGSGAITVDVDELMAAEDPRLSPVRRWFELRGTSSSTVTLDDAALGALAAVMDVSVGECRTILVTAVRSARAGAVPTTVG</sequence>
<dbReference type="AlphaFoldDB" id="A0A4V6Y6R4"/>
<dbReference type="EMBL" id="SZZH01000002">
    <property type="protein sequence ID" value="TKV59205.1"/>
    <property type="molecule type" value="Genomic_DNA"/>
</dbReference>
<dbReference type="SUPFAM" id="SSF47413">
    <property type="entry name" value="lambda repressor-like DNA-binding domains"/>
    <property type="match status" value="1"/>
</dbReference>
<evidence type="ECO:0000313" key="3">
    <source>
        <dbReference type="EMBL" id="TKV59205.1"/>
    </source>
</evidence>
<organism evidence="3 4">
    <name type="scientific">Nakamurella flava</name>
    <dbReference type="NCBI Taxonomy" id="2576308"/>
    <lineage>
        <taxon>Bacteria</taxon>
        <taxon>Bacillati</taxon>
        <taxon>Actinomycetota</taxon>
        <taxon>Actinomycetes</taxon>
        <taxon>Nakamurellales</taxon>
        <taxon>Nakamurellaceae</taxon>
        <taxon>Nakamurella</taxon>
    </lineage>
</organism>
<name>A0A4V6Y6R4_9ACTN</name>
<dbReference type="GO" id="GO:0003677">
    <property type="term" value="F:DNA binding"/>
    <property type="evidence" value="ECO:0007669"/>
    <property type="project" value="InterPro"/>
</dbReference>
<proteinExistence type="predicted"/>
<feature type="region of interest" description="Disordered" evidence="1">
    <location>
        <begin position="1"/>
        <end position="34"/>
    </location>
</feature>
<gene>
    <name evidence="3" type="ORF">FDO65_11280</name>
</gene>
<evidence type="ECO:0000313" key="4">
    <source>
        <dbReference type="Proteomes" id="UP000306985"/>
    </source>
</evidence>
<protein>
    <submittedName>
        <fullName evidence="3">Helix-turn-helix transcriptional regulator</fullName>
    </submittedName>
</protein>
<dbReference type="OrthoDB" id="3626060at2"/>
<evidence type="ECO:0000256" key="1">
    <source>
        <dbReference type="SAM" id="MobiDB-lite"/>
    </source>
</evidence>
<evidence type="ECO:0000259" key="2">
    <source>
        <dbReference type="PROSITE" id="PS50943"/>
    </source>
</evidence>
<dbReference type="Gene3D" id="1.10.260.40">
    <property type="entry name" value="lambda repressor-like DNA-binding domains"/>
    <property type="match status" value="1"/>
</dbReference>
<accession>A0A4V6Y6R4</accession>
<dbReference type="SMART" id="SM00530">
    <property type="entry name" value="HTH_XRE"/>
    <property type="match status" value="1"/>
</dbReference>
<dbReference type="PROSITE" id="PS50943">
    <property type="entry name" value="HTH_CROC1"/>
    <property type="match status" value="1"/>
</dbReference>
<feature type="compositionally biased region" description="Polar residues" evidence="1">
    <location>
        <begin position="1"/>
        <end position="22"/>
    </location>
</feature>
<dbReference type="Proteomes" id="UP000306985">
    <property type="component" value="Unassembled WGS sequence"/>
</dbReference>
<feature type="domain" description="HTH cro/C1-type" evidence="2">
    <location>
        <begin position="50"/>
        <end position="106"/>
    </location>
</feature>
<dbReference type="InterPro" id="IPR010982">
    <property type="entry name" value="Lambda_DNA-bd_dom_sf"/>
</dbReference>
<dbReference type="InterPro" id="IPR001387">
    <property type="entry name" value="Cro/C1-type_HTH"/>
</dbReference>
<comment type="caution">
    <text evidence="3">The sequence shown here is derived from an EMBL/GenBank/DDBJ whole genome shotgun (WGS) entry which is preliminary data.</text>
</comment>
<dbReference type="CDD" id="cd00093">
    <property type="entry name" value="HTH_XRE"/>
    <property type="match status" value="1"/>
</dbReference>
<reference evidence="3 4" key="1">
    <citation type="submission" date="2019-05" db="EMBL/GenBank/DDBJ databases">
        <title>Nakamurella sp. N5BH11, whole genome shotgun sequence.</title>
        <authorList>
            <person name="Tuo L."/>
        </authorList>
    </citation>
    <scope>NUCLEOTIDE SEQUENCE [LARGE SCALE GENOMIC DNA]</scope>
    <source>
        <strain evidence="3 4">N5BH11</strain>
    </source>
</reference>
<dbReference type="Pfam" id="PF01381">
    <property type="entry name" value="HTH_3"/>
    <property type="match status" value="1"/>
</dbReference>